<evidence type="ECO:0000256" key="3">
    <source>
        <dbReference type="ARBA" id="ARBA00022741"/>
    </source>
</evidence>
<evidence type="ECO:0000256" key="1">
    <source>
        <dbReference type="ARBA" id="ARBA00004245"/>
    </source>
</evidence>
<proteinExistence type="inferred from homology"/>
<dbReference type="AlphaFoldDB" id="A0A9R0D3N0"/>
<dbReference type="GeneID" id="118268466"/>
<keyword evidence="4" id="KW-0067">ATP-binding</keyword>
<comment type="subcellular location">
    <subcellularLocation>
        <location evidence="1">Cytoplasm</location>
        <location evidence="1">Cytoskeleton</location>
    </subcellularLocation>
</comment>
<keyword evidence="3" id="KW-0547">Nucleotide-binding</keyword>
<sequence length="373" mass="42101">MTNFSKPVVVIDNGSFNLKAGFACDNHPVCIFRNTVGRPKYLQGTYGKTPYEVYVGDAAVQRIDDLDLNYPVYRGKIVHWDNMERVWHHVFYRELKAAPEDRAVLLSCAPTTTMKDKVKCCEIFFESLNTMSLCIRPQSLLALFGSGFTTGVSVDLGEDCTEIHPIYEGGSLTYANMVTNIAGTEIKNMMSENIQKRGFRRANITEQLLDNVWREAYITMDSAVPNCKKSYRRKLYIPGYETHINVGNEAFWAGEMYFQPELVLGEKAVDCLSVQQAIVTAIAKCDKELQPELYEGIVVHGGMILPGFIKRLCQELELLTERQIIIQEPTEAYALGWLGGAVFAGIIDAPKLFIAKEKFEEQGERIVRTKFIS</sequence>
<evidence type="ECO:0000256" key="2">
    <source>
        <dbReference type="ARBA" id="ARBA00022490"/>
    </source>
</evidence>
<dbReference type="PRINTS" id="PR00190">
    <property type="entry name" value="ACTIN"/>
</dbReference>
<protein>
    <submittedName>
        <fullName evidence="8">Uncharacterized protein LOC118268466 isoform X1</fullName>
    </submittedName>
</protein>
<name>A0A9R0D3N0_SPOFR</name>
<dbReference type="OrthoDB" id="5132116at2759"/>
<organism evidence="7 8">
    <name type="scientific">Spodoptera frugiperda</name>
    <name type="common">Fall armyworm</name>
    <dbReference type="NCBI Taxonomy" id="7108"/>
    <lineage>
        <taxon>Eukaryota</taxon>
        <taxon>Metazoa</taxon>
        <taxon>Ecdysozoa</taxon>
        <taxon>Arthropoda</taxon>
        <taxon>Hexapoda</taxon>
        <taxon>Insecta</taxon>
        <taxon>Pterygota</taxon>
        <taxon>Neoptera</taxon>
        <taxon>Endopterygota</taxon>
        <taxon>Lepidoptera</taxon>
        <taxon>Glossata</taxon>
        <taxon>Ditrysia</taxon>
        <taxon>Noctuoidea</taxon>
        <taxon>Noctuidae</taxon>
        <taxon>Amphipyrinae</taxon>
        <taxon>Spodoptera</taxon>
    </lineage>
</organism>
<keyword evidence="2" id="KW-0963">Cytoplasm</keyword>
<dbReference type="GO" id="GO:0005524">
    <property type="term" value="F:ATP binding"/>
    <property type="evidence" value="ECO:0007669"/>
    <property type="project" value="UniProtKB-KW"/>
</dbReference>
<dbReference type="SMART" id="SM00268">
    <property type="entry name" value="ACTIN"/>
    <property type="match status" value="1"/>
</dbReference>
<evidence type="ECO:0000256" key="4">
    <source>
        <dbReference type="ARBA" id="ARBA00022840"/>
    </source>
</evidence>
<dbReference type="Proteomes" id="UP000829999">
    <property type="component" value="Chromosome 25"/>
</dbReference>
<dbReference type="RefSeq" id="XP_035438868.1">
    <property type="nucleotide sequence ID" value="XM_035582975.2"/>
</dbReference>
<evidence type="ECO:0000313" key="8">
    <source>
        <dbReference type="RefSeq" id="XP_035438868.1"/>
    </source>
</evidence>
<accession>A0A9R0D3N0</accession>
<dbReference type="SUPFAM" id="SSF53067">
    <property type="entry name" value="Actin-like ATPase domain"/>
    <property type="match status" value="2"/>
</dbReference>
<dbReference type="FunFam" id="3.30.420.40:FF:000148">
    <property type="entry name" value="Actin, alpha skeletal muscle"/>
    <property type="match status" value="1"/>
</dbReference>
<comment type="similarity">
    <text evidence="6">Belongs to the actin family.</text>
</comment>
<evidence type="ECO:0000256" key="5">
    <source>
        <dbReference type="ARBA" id="ARBA00023212"/>
    </source>
</evidence>
<dbReference type="InterPro" id="IPR043129">
    <property type="entry name" value="ATPase_NBD"/>
</dbReference>
<gene>
    <name evidence="8" type="primary">LOC118268466</name>
</gene>
<dbReference type="Pfam" id="PF00022">
    <property type="entry name" value="Actin"/>
    <property type="match status" value="2"/>
</dbReference>
<dbReference type="PANTHER" id="PTHR11937">
    <property type="entry name" value="ACTIN"/>
    <property type="match status" value="1"/>
</dbReference>
<keyword evidence="7" id="KW-1185">Reference proteome</keyword>
<evidence type="ECO:0000313" key="7">
    <source>
        <dbReference type="Proteomes" id="UP000829999"/>
    </source>
</evidence>
<dbReference type="InterPro" id="IPR004000">
    <property type="entry name" value="Actin"/>
</dbReference>
<dbReference type="GO" id="GO:0005856">
    <property type="term" value="C:cytoskeleton"/>
    <property type="evidence" value="ECO:0007669"/>
    <property type="project" value="UniProtKB-SubCell"/>
</dbReference>
<evidence type="ECO:0000256" key="6">
    <source>
        <dbReference type="RuleBase" id="RU000487"/>
    </source>
</evidence>
<reference evidence="8" key="1">
    <citation type="submission" date="2025-08" db="UniProtKB">
        <authorList>
            <consortium name="RefSeq"/>
        </authorList>
    </citation>
    <scope>IDENTIFICATION</scope>
    <source>
        <tissue evidence="8">Whole larval tissue</tissue>
    </source>
</reference>
<dbReference type="Gene3D" id="3.30.420.40">
    <property type="match status" value="2"/>
</dbReference>
<keyword evidence="5" id="KW-0206">Cytoskeleton</keyword>
<dbReference type="Gene3D" id="3.90.640.10">
    <property type="entry name" value="Actin, Chain A, domain 4"/>
    <property type="match status" value="1"/>
</dbReference>